<dbReference type="EMBL" id="JAUHHV010000001">
    <property type="protein sequence ID" value="KAK1434418.1"/>
    <property type="molecule type" value="Genomic_DNA"/>
</dbReference>
<protein>
    <recommendedName>
        <fullName evidence="1">H(+)-transporting two-sector ATPase</fullName>
        <ecNumber evidence="1">7.1.2.2</ecNumber>
    </recommendedName>
</protein>
<sequence>MLSSDTDVVDEIDHCGSGIFINNHIDPALATTFAHLVAVATVLSRQIFELGIYPGVDPLDSTFHMPSPHILGGDHYNTIMVYKRHLTIHSTPNPTSAVHLLPSIHFQSSIFDSKFYTSYVLAI</sequence>
<dbReference type="GO" id="GO:0005739">
    <property type="term" value="C:mitochondrion"/>
    <property type="evidence" value="ECO:0007669"/>
    <property type="project" value="GOC"/>
</dbReference>
<dbReference type="Proteomes" id="UP001229421">
    <property type="component" value="Unassembled WGS sequence"/>
</dbReference>
<evidence type="ECO:0000313" key="8">
    <source>
        <dbReference type="Proteomes" id="UP001229421"/>
    </source>
</evidence>
<organism evidence="7 8">
    <name type="scientific">Tagetes erecta</name>
    <name type="common">African marigold</name>
    <dbReference type="NCBI Taxonomy" id="13708"/>
    <lineage>
        <taxon>Eukaryota</taxon>
        <taxon>Viridiplantae</taxon>
        <taxon>Streptophyta</taxon>
        <taxon>Embryophyta</taxon>
        <taxon>Tracheophyta</taxon>
        <taxon>Spermatophyta</taxon>
        <taxon>Magnoliopsida</taxon>
        <taxon>eudicotyledons</taxon>
        <taxon>Gunneridae</taxon>
        <taxon>Pentapetalae</taxon>
        <taxon>asterids</taxon>
        <taxon>campanulids</taxon>
        <taxon>Asterales</taxon>
        <taxon>Asteraceae</taxon>
        <taxon>Asteroideae</taxon>
        <taxon>Heliantheae alliance</taxon>
        <taxon>Tageteae</taxon>
        <taxon>Tagetes</taxon>
    </lineage>
</organism>
<dbReference type="InterPro" id="IPR027417">
    <property type="entry name" value="P-loop_NTPase"/>
</dbReference>
<keyword evidence="4" id="KW-0406">Ion transport</keyword>
<dbReference type="GO" id="GO:0042776">
    <property type="term" value="P:proton motive force-driven mitochondrial ATP synthesis"/>
    <property type="evidence" value="ECO:0007669"/>
    <property type="project" value="TreeGrafter"/>
</dbReference>
<comment type="caution">
    <text evidence="7">The sequence shown here is derived from an EMBL/GenBank/DDBJ whole genome shotgun (WGS) entry which is preliminary data.</text>
</comment>
<reference evidence="7" key="1">
    <citation type="journal article" date="2023" name="bioRxiv">
        <title>Improved chromosome-level genome assembly for marigold (Tagetes erecta).</title>
        <authorList>
            <person name="Jiang F."/>
            <person name="Yuan L."/>
            <person name="Wang S."/>
            <person name="Wang H."/>
            <person name="Xu D."/>
            <person name="Wang A."/>
            <person name="Fan W."/>
        </authorList>
    </citation>
    <scope>NUCLEOTIDE SEQUENCE</scope>
    <source>
        <strain evidence="7">WSJ</strain>
        <tissue evidence="7">Leaf</tissue>
    </source>
</reference>
<dbReference type="PANTHER" id="PTHR15184">
    <property type="entry name" value="ATP SYNTHASE"/>
    <property type="match status" value="1"/>
</dbReference>
<dbReference type="InterPro" id="IPR050053">
    <property type="entry name" value="ATPase_alpha/beta_chains"/>
</dbReference>
<evidence type="ECO:0000313" key="7">
    <source>
        <dbReference type="EMBL" id="KAK1434418.1"/>
    </source>
</evidence>
<proteinExistence type="predicted"/>
<evidence type="ECO:0000256" key="5">
    <source>
        <dbReference type="ARBA" id="ARBA00022840"/>
    </source>
</evidence>
<keyword evidence="3" id="KW-0547">Nucleotide-binding</keyword>
<dbReference type="GO" id="GO:0005524">
    <property type="term" value="F:ATP binding"/>
    <property type="evidence" value="ECO:0007669"/>
    <property type="project" value="UniProtKB-KW"/>
</dbReference>
<dbReference type="AlphaFoldDB" id="A0AAD8P5L3"/>
<accession>A0AAD8P5L3</accession>
<evidence type="ECO:0000256" key="6">
    <source>
        <dbReference type="ARBA" id="ARBA00048383"/>
    </source>
</evidence>
<dbReference type="GO" id="GO:0046933">
    <property type="term" value="F:proton-transporting ATP synthase activity, rotational mechanism"/>
    <property type="evidence" value="ECO:0007669"/>
    <property type="project" value="TreeGrafter"/>
</dbReference>
<name>A0AAD8P5L3_TARER</name>
<evidence type="ECO:0000256" key="2">
    <source>
        <dbReference type="ARBA" id="ARBA00022448"/>
    </source>
</evidence>
<evidence type="ECO:0000256" key="4">
    <source>
        <dbReference type="ARBA" id="ARBA00022781"/>
    </source>
</evidence>
<evidence type="ECO:0000256" key="1">
    <source>
        <dbReference type="ARBA" id="ARBA00012473"/>
    </source>
</evidence>
<evidence type="ECO:0000256" key="3">
    <source>
        <dbReference type="ARBA" id="ARBA00022741"/>
    </source>
</evidence>
<keyword evidence="8" id="KW-1185">Reference proteome</keyword>
<keyword evidence="4" id="KW-0375">Hydrogen ion transport</keyword>
<keyword evidence="2" id="KW-0813">Transport</keyword>
<dbReference type="PANTHER" id="PTHR15184:SF80">
    <property type="entry name" value="ATP SYNTHASE SUBUNIT BETA-1, MITOCHONDRIAL-RELATED"/>
    <property type="match status" value="1"/>
</dbReference>
<dbReference type="Gene3D" id="3.40.50.300">
    <property type="entry name" value="P-loop containing nucleotide triphosphate hydrolases"/>
    <property type="match status" value="1"/>
</dbReference>
<keyword evidence="5" id="KW-0067">ATP-binding</keyword>
<comment type="catalytic activity">
    <reaction evidence="6">
        <text>ATP + H2O + 4 H(+)(in) = ADP + phosphate + 5 H(+)(out)</text>
        <dbReference type="Rhea" id="RHEA:57720"/>
        <dbReference type="ChEBI" id="CHEBI:15377"/>
        <dbReference type="ChEBI" id="CHEBI:15378"/>
        <dbReference type="ChEBI" id="CHEBI:30616"/>
        <dbReference type="ChEBI" id="CHEBI:43474"/>
        <dbReference type="ChEBI" id="CHEBI:456216"/>
        <dbReference type="EC" id="7.1.2.2"/>
    </reaction>
</comment>
<gene>
    <name evidence="7" type="ORF">QVD17_00158</name>
</gene>
<dbReference type="EC" id="7.1.2.2" evidence="1"/>